<reference evidence="1" key="1">
    <citation type="submission" date="2021-02" db="EMBL/GenBank/DDBJ databases">
        <authorList>
            <person name="Nowell W R."/>
        </authorList>
    </citation>
    <scope>NUCLEOTIDE SEQUENCE</scope>
</reference>
<dbReference type="Proteomes" id="UP000676336">
    <property type="component" value="Unassembled WGS sequence"/>
</dbReference>
<accession>A0A8S3JRZ6</accession>
<evidence type="ECO:0000313" key="1">
    <source>
        <dbReference type="EMBL" id="CAF5220300.1"/>
    </source>
</evidence>
<dbReference type="AlphaFoldDB" id="A0A8S3JRZ6"/>
<comment type="caution">
    <text evidence="1">The sequence shown here is derived from an EMBL/GenBank/DDBJ whole genome shotgun (WGS) entry which is preliminary data.</text>
</comment>
<gene>
    <name evidence="1" type="ORF">SMN809_LOCUS81830</name>
</gene>
<sequence length="46" mass="5144">MSAPPSKPSQPTATTFNERLNEQLINCLNVQTNVIQNLSQYSQHIS</sequence>
<evidence type="ECO:0000313" key="2">
    <source>
        <dbReference type="Proteomes" id="UP000676336"/>
    </source>
</evidence>
<dbReference type="EMBL" id="CAJOBI010349573">
    <property type="protein sequence ID" value="CAF5220300.1"/>
    <property type="molecule type" value="Genomic_DNA"/>
</dbReference>
<protein>
    <submittedName>
        <fullName evidence="1">Uncharacterized protein</fullName>
    </submittedName>
</protein>
<feature type="non-terminal residue" evidence="1">
    <location>
        <position position="46"/>
    </location>
</feature>
<proteinExistence type="predicted"/>
<organism evidence="1 2">
    <name type="scientific">Rotaria magnacalcarata</name>
    <dbReference type="NCBI Taxonomy" id="392030"/>
    <lineage>
        <taxon>Eukaryota</taxon>
        <taxon>Metazoa</taxon>
        <taxon>Spiralia</taxon>
        <taxon>Gnathifera</taxon>
        <taxon>Rotifera</taxon>
        <taxon>Eurotatoria</taxon>
        <taxon>Bdelloidea</taxon>
        <taxon>Philodinida</taxon>
        <taxon>Philodinidae</taxon>
        <taxon>Rotaria</taxon>
    </lineage>
</organism>
<name>A0A8S3JRZ6_9BILA</name>